<dbReference type="Pfam" id="PF00072">
    <property type="entry name" value="Response_reg"/>
    <property type="match status" value="1"/>
</dbReference>
<dbReference type="InterPro" id="IPR050595">
    <property type="entry name" value="Bact_response_regulator"/>
</dbReference>
<keyword evidence="1 2" id="KW-0597">Phosphoprotein</keyword>
<keyword evidence="5" id="KW-1185">Reference proteome</keyword>
<dbReference type="SUPFAM" id="SSF52172">
    <property type="entry name" value="CheY-like"/>
    <property type="match status" value="1"/>
</dbReference>
<evidence type="ECO:0000313" key="5">
    <source>
        <dbReference type="Proteomes" id="UP000030518"/>
    </source>
</evidence>
<feature type="modified residue" description="4-aspartylphosphate" evidence="2">
    <location>
        <position position="54"/>
    </location>
</feature>
<evidence type="ECO:0000256" key="2">
    <source>
        <dbReference type="PROSITE-ProRule" id="PRU00169"/>
    </source>
</evidence>
<dbReference type="PATRIC" id="fig|1300345.3.peg.796"/>
<reference evidence="4 5" key="1">
    <citation type="submission" date="2014-09" db="EMBL/GenBank/DDBJ databases">
        <title>Genome sequences of Lysobacter dokdonensis DS-58.</title>
        <authorList>
            <person name="Kim J.F."/>
            <person name="Kwak M.-J."/>
        </authorList>
    </citation>
    <scope>NUCLEOTIDE SEQUENCE [LARGE SCALE GENOMIC DNA]</scope>
    <source>
        <strain evidence="4 5">DS-58</strain>
    </source>
</reference>
<dbReference type="PANTHER" id="PTHR44591:SF3">
    <property type="entry name" value="RESPONSE REGULATORY DOMAIN-CONTAINING PROTEIN"/>
    <property type="match status" value="1"/>
</dbReference>
<evidence type="ECO:0000313" key="4">
    <source>
        <dbReference type="EMBL" id="KGQ20049.1"/>
    </source>
</evidence>
<dbReference type="Proteomes" id="UP000030518">
    <property type="component" value="Unassembled WGS sequence"/>
</dbReference>
<dbReference type="RefSeq" id="WP_052116126.1">
    <property type="nucleotide sequence ID" value="NZ_JRKJ01000004.1"/>
</dbReference>
<sequence>MTGRTPTVAVLDDEAPVRRALQRLLRAAGFDVRLFATGADFMAHLDGIDCVILDLHLPGMSGFDVQDALTDRQSQIPVVVLTGNDTPANRTRSLAHGARAFLAKPVDDKVLLDALRPLTSPTHPRLS</sequence>
<dbReference type="Gene3D" id="3.40.50.2300">
    <property type="match status" value="1"/>
</dbReference>
<proteinExistence type="predicted"/>
<dbReference type="eggNOG" id="COG4566">
    <property type="taxonomic scope" value="Bacteria"/>
</dbReference>
<dbReference type="SMART" id="SM00448">
    <property type="entry name" value="REC"/>
    <property type="match status" value="1"/>
</dbReference>
<dbReference type="STRING" id="1300345.LF41_2216"/>
<organism evidence="4 5">
    <name type="scientific">Lysobacter dokdonensis DS-58</name>
    <dbReference type="NCBI Taxonomy" id="1300345"/>
    <lineage>
        <taxon>Bacteria</taxon>
        <taxon>Pseudomonadati</taxon>
        <taxon>Pseudomonadota</taxon>
        <taxon>Gammaproteobacteria</taxon>
        <taxon>Lysobacterales</taxon>
        <taxon>Lysobacteraceae</taxon>
        <taxon>Noviluteimonas</taxon>
    </lineage>
</organism>
<comment type="caution">
    <text evidence="4">The sequence shown here is derived from an EMBL/GenBank/DDBJ whole genome shotgun (WGS) entry which is preliminary data.</text>
</comment>
<dbReference type="GO" id="GO:0000160">
    <property type="term" value="P:phosphorelay signal transduction system"/>
    <property type="evidence" value="ECO:0007669"/>
    <property type="project" value="InterPro"/>
</dbReference>
<dbReference type="EMBL" id="JRKJ01000004">
    <property type="protein sequence ID" value="KGQ20049.1"/>
    <property type="molecule type" value="Genomic_DNA"/>
</dbReference>
<evidence type="ECO:0000256" key="1">
    <source>
        <dbReference type="ARBA" id="ARBA00022553"/>
    </source>
</evidence>
<dbReference type="AlphaFoldDB" id="A0A0A2X484"/>
<name>A0A0A2X484_9GAMM</name>
<dbReference type="OrthoDB" id="9782655at2"/>
<gene>
    <name evidence="4" type="ORF">LF41_2216</name>
</gene>
<evidence type="ECO:0000259" key="3">
    <source>
        <dbReference type="PROSITE" id="PS50110"/>
    </source>
</evidence>
<dbReference type="PANTHER" id="PTHR44591">
    <property type="entry name" value="STRESS RESPONSE REGULATOR PROTEIN 1"/>
    <property type="match status" value="1"/>
</dbReference>
<feature type="domain" description="Response regulatory" evidence="3">
    <location>
        <begin position="7"/>
        <end position="119"/>
    </location>
</feature>
<accession>A0A0A2X484</accession>
<dbReference type="PROSITE" id="PS50110">
    <property type="entry name" value="RESPONSE_REGULATORY"/>
    <property type="match status" value="1"/>
</dbReference>
<protein>
    <submittedName>
        <fullName evidence="4">Transcriptional regulator, Fis family</fullName>
    </submittedName>
</protein>
<dbReference type="InterPro" id="IPR011006">
    <property type="entry name" value="CheY-like_superfamily"/>
</dbReference>
<dbReference type="InterPro" id="IPR001789">
    <property type="entry name" value="Sig_transdc_resp-reg_receiver"/>
</dbReference>